<protein>
    <submittedName>
        <fullName evidence="2">Uncharacterized protein</fullName>
    </submittedName>
</protein>
<feature type="compositionally biased region" description="Polar residues" evidence="1">
    <location>
        <begin position="83"/>
        <end position="94"/>
    </location>
</feature>
<feature type="compositionally biased region" description="Polar residues" evidence="1">
    <location>
        <begin position="113"/>
        <end position="124"/>
    </location>
</feature>
<evidence type="ECO:0000256" key="1">
    <source>
        <dbReference type="SAM" id="MobiDB-lite"/>
    </source>
</evidence>
<organism evidence="2 3">
    <name type="scientific">Aaosphaeria arxii CBS 175.79</name>
    <dbReference type="NCBI Taxonomy" id="1450172"/>
    <lineage>
        <taxon>Eukaryota</taxon>
        <taxon>Fungi</taxon>
        <taxon>Dikarya</taxon>
        <taxon>Ascomycota</taxon>
        <taxon>Pezizomycotina</taxon>
        <taxon>Dothideomycetes</taxon>
        <taxon>Pleosporomycetidae</taxon>
        <taxon>Pleosporales</taxon>
        <taxon>Pleosporales incertae sedis</taxon>
        <taxon>Aaosphaeria</taxon>
    </lineage>
</organism>
<accession>A0A6A5X9G3</accession>
<gene>
    <name evidence="2" type="ORF">BU24DRAFT_79146</name>
</gene>
<reference evidence="2" key="1">
    <citation type="journal article" date="2020" name="Stud. Mycol.">
        <title>101 Dothideomycetes genomes: a test case for predicting lifestyles and emergence of pathogens.</title>
        <authorList>
            <person name="Haridas S."/>
            <person name="Albert R."/>
            <person name="Binder M."/>
            <person name="Bloem J."/>
            <person name="Labutti K."/>
            <person name="Salamov A."/>
            <person name="Andreopoulos B."/>
            <person name="Baker S."/>
            <person name="Barry K."/>
            <person name="Bills G."/>
            <person name="Bluhm B."/>
            <person name="Cannon C."/>
            <person name="Castanera R."/>
            <person name="Culley D."/>
            <person name="Daum C."/>
            <person name="Ezra D."/>
            <person name="Gonzalez J."/>
            <person name="Henrissat B."/>
            <person name="Kuo A."/>
            <person name="Liang C."/>
            <person name="Lipzen A."/>
            <person name="Lutzoni F."/>
            <person name="Magnuson J."/>
            <person name="Mondo S."/>
            <person name="Nolan M."/>
            <person name="Ohm R."/>
            <person name="Pangilinan J."/>
            <person name="Park H.-J."/>
            <person name="Ramirez L."/>
            <person name="Alfaro M."/>
            <person name="Sun H."/>
            <person name="Tritt A."/>
            <person name="Yoshinaga Y."/>
            <person name="Zwiers L.-H."/>
            <person name="Turgeon B."/>
            <person name="Goodwin S."/>
            <person name="Spatafora J."/>
            <person name="Crous P."/>
            <person name="Grigoriev I."/>
        </authorList>
    </citation>
    <scope>NUCLEOTIDE SEQUENCE</scope>
    <source>
        <strain evidence="2">CBS 175.79</strain>
    </source>
</reference>
<evidence type="ECO:0000313" key="2">
    <source>
        <dbReference type="EMBL" id="KAF2009602.1"/>
    </source>
</evidence>
<proteinExistence type="predicted"/>
<evidence type="ECO:0000313" key="3">
    <source>
        <dbReference type="Proteomes" id="UP000799778"/>
    </source>
</evidence>
<keyword evidence="3" id="KW-1185">Reference proteome</keyword>
<dbReference type="GeneID" id="54292037"/>
<dbReference type="Proteomes" id="UP000799778">
    <property type="component" value="Unassembled WGS sequence"/>
</dbReference>
<feature type="region of interest" description="Disordered" evidence="1">
    <location>
        <begin position="76"/>
        <end position="143"/>
    </location>
</feature>
<dbReference type="RefSeq" id="XP_033377941.1">
    <property type="nucleotide sequence ID" value="XM_033534640.1"/>
</dbReference>
<dbReference type="EMBL" id="ML978078">
    <property type="protein sequence ID" value="KAF2009602.1"/>
    <property type="molecule type" value="Genomic_DNA"/>
</dbReference>
<dbReference type="AlphaFoldDB" id="A0A6A5X9G3"/>
<name>A0A6A5X9G3_9PLEO</name>
<feature type="compositionally biased region" description="Basic and acidic residues" evidence="1">
    <location>
        <begin position="125"/>
        <end position="135"/>
    </location>
</feature>
<sequence>MVEAMAKKVASFDNRAVREMSGSTLDMPVGYLTPDQFATLKNFVNTEGHRTLQSFADGHSQEAAPSYERSRLFSGSEIKGNDQPFQTPVLQTPSRAKAPVETGTMGTPKTRESASNVQLAQDTISMREPDHDQGMAKRFNNAP</sequence>